<comment type="caution">
    <text evidence="2">The sequence shown here is derived from an EMBL/GenBank/DDBJ whole genome shotgun (WGS) entry which is preliminary data.</text>
</comment>
<dbReference type="SMART" id="SM01234">
    <property type="entry name" value="Haemolytic"/>
    <property type="match status" value="1"/>
</dbReference>
<organism evidence="2 3">
    <name type="scientific">Lyngbya aestuarii BL J</name>
    <dbReference type="NCBI Taxonomy" id="1348334"/>
    <lineage>
        <taxon>Bacteria</taxon>
        <taxon>Bacillati</taxon>
        <taxon>Cyanobacteriota</taxon>
        <taxon>Cyanophyceae</taxon>
        <taxon>Oscillatoriophycideae</taxon>
        <taxon>Oscillatoriales</taxon>
        <taxon>Microcoleaceae</taxon>
        <taxon>Lyngbya</taxon>
    </lineage>
</organism>
<proteinExistence type="inferred from homology"/>
<dbReference type="HAMAP" id="MF_00386">
    <property type="entry name" value="UPF0161_YidD"/>
    <property type="match status" value="1"/>
</dbReference>
<evidence type="ECO:0000313" key="2">
    <source>
        <dbReference type="EMBL" id="ERT07326.1"/>
    </source>
</evidence>
<gene>
    <name evidence="2" type="ORF">M595_2713</name>
</gene>
<dbReference type="PANTHER" id="PTHR33383:SF1">
    <property type="entry name" value="MEMBRANE PROTEIN INSERTION EFFICIENCY FACTOR-RELATED"/>
    <property type="match status" value="1"/>
</dbReference>
<keyword evidence="3" id="KW-1185">Reference proteome</keyword>
<comment type="similarity">
    <text evidence="1">Belongs to the UPF0161 family.</text>
</comment>
<keyword evidence="1" id="KW-1003">Cell membrane</keyword>
<dbReference type="NCBIfam" id="TIGR00278">
    <property type="entry name" value="membrane protein insertion efficiency factor YidD"/>
    <property type="match status" value="1"/>
</dbReference>
<dbReference type="AlphaFoldDB" id="U7QLM8"/>
<dbReference type="Pfam" id="PF01809">
    <property type="entry name" value="YidD"/>
    <property type="match status" value="1"/>
</dbReference>
<protein>
    <recommendedName>
        <fullName evidence="1">Putative membrane protein insertion efficiency factor</fullName>
    </recommendedName>
</protein>
<dbReference type="PANTHER" id="PTHR33383">
    <property type="entry name" value="MEMBRANE PROTEIN INSERTION EFFICIENCY FACTOR-RELATED"/>
    <property type="match status" value="1"/>
</dbReference>
<comment type="subcellular location">
    <subcellularLocation>
        <location evidence="1">Cell membrane</location>
        <topology evidence="1">Peripheral membrane protein</topology>
        <orientation evidence="1">Cytoplasmic side</orientation>
    </subcellularLocation>
</comment>
<comment type="function">
    <text evidence="1">Could be involved in insertion of integral membrane proteins into the membrane.</text>
</comment>
<keyword evidence="1" id="KW-0472">Membrane</keyword>
<reference evidence="2 3" key="1">
    <citation type="journal article" date="2013" name="Front. Microbiol.">
        <title>Comparative genomic analyses of the cyanobacterium, Lyngbya aestuarii BL J, a powerful hydrogen producer.</title>
        <authorList>
            <person name="Kothari A."/>
            <person name="Vaughn M."/>
            <person name="Garcia-Pichel F."/>
        </authorList>
    </citation>
    <scope>NUCLEOTIDE SEQUENCE [LARGE SCALE GENOMIC DNA]</scope>
    <source>
        <strain evidence="2 3">BL J</strain>
    </source>
</reference>
<sequence length="67" mass="7626">MFISPLLPPSCRYQPTCSTYAIQAVERFGVIQGGWLAIKRILRCHPFHPGGYDPVPHKHKHSPKCKK</sequence>
<dbReference type="GO" id="GO:0005886">
    <property type="term" value="C:plasma membrane"/>
    <property type="evidence" value="ECO:0007669"/>
    <property type="project" value="UniProtKB-SubCell"/>
</dbReference>
<evidence type="ECO:0000256" key="1">
    <source>
        <dbReference type="HAMAP-Rule" id="MF_00386"/>
    </source>
</evidence>
<accession>U7QLM8</accession>
<dbReference type="Proteomes" id="UP000017127">
    <property type="component" value="Unassembled WGS sequence"/>
</dbReference>
<dbReference type="InterPro" id="IPR002696">
    <property type="entry name" value="Membr_insert_effic_factor_YidD"/>
</dbReference>
<dbReference type="PATRIC" id="fig|1348334.3.peg.2626"/>
<evidence type="ECO:0000313" key="3">
    <source>
        <dbReference type="Proteomes" id="UP000017127"/>
    </source>
</evidence>
<name>U7QLM8_9CYAN</name>
<dbReference type="EMBL" id="AUZM01000023">
    <property type="protein sequence ID" value="ERT07326.1"/>
    <property type="molecule type" value="Genomic_DNA"/>
</dbReference>